<evidence type="ECO:0000256" key="3">
    <source>
        <dbReference type="ARBA" id="ARBA00022989"/>
    </source>
</evidence>
<comment type="caution">
    <text evidence="7">The sequence shown here is derived from an EMBL/GenBank/DDBJ whole genome shotgun (WGS) entry which is preliminary data.</text>
</comment>
<dbReference type="InterPro" id="IPR053022">
    <property type="entry name" value="Chloroplast_translocon_comp"/>
</dbReference>
<comment type="subcellular location">
    <subcellularLocation>
        <location evidence="1">Membrane</location>
        <topology evidence="1">Single-pass membrane protein</topology>
    </subcellularLocation>
</comment>
<dbReference type="PANTHER" id="PTHR34457:SF3">
    <property type="entry name" value="PROTEIN TIC236, CHLOROPLASTIC"/>
    <property type="match status" value="1"/>
</dbReference>
<dbReference type="Pfam" id="PF04357">
    <property type="entry name" value="TamB"/>
    <property type="match status" value="1"/>
</dbReference>
<gene>
    <name evidence="7" type="ORF">ACE1CI_24845</name>
</gene>
<name>A0ABV4XWQ8_9CYAN</name>
<dbReference type="RefSeq" id="WP_413265776.1">
    <property type="nucleotide sequence ID" value="NZ_JBHFNR010000182.1"/>
</dbReference>
<proteinExistence type="predicted"/>
<protein>
    <submittedName>
        <fullName evidence="7">Translocation/assembly module TamB domain-containing protein</fullName>
    </submittedName>
</protein>
<feature type="transmembrane region" description="Helical" evidence="5">
    <location>
        <begin position="26"/>
        <end position="50"/>
    </location>
</feature>
<evidence type="ECO:0000256" key="4">
    <source>
        <dbReference type="ARBA" id="ARBA00023136"/>
    </source>
</evidence>
<dbReference type="InterPro" id="IPR007452">
    <property type="entry name" value="TamB_C"/>
</dbReference>
<evidence type="ECO:0000313" key="7">
    <source>
        <dbReference type="EMBL" id="MFB2896153.1"/>
    </source>
</evidence>
<reference evidence="7 8" key="1">
    <citation type="submission" date="2024-09" db="EMBL/GenBank/DDBJ databases">
        <title>Floridaenema gen nov. (Aerosakkonemataceae, Aerosakkonematales ord. nov., Cyanobacteria) from benthic tropical and subtropical fresh waters, with the description of four new species.</title>
        <authorList>
            <person name="Moretto J.A."/>
            <person name="Berthold D.E."/>
            <person name="Lefler F.W."/>
            <person name="Huang I.-S."/>
            <person name="Laughinghouse H. IV."/>
        </authorList>
    </citation>
    <scope>NUCLEOTIDE SEQUENCE [LARGE SCALE GENOMIC DNA]</scope>
    <source>
        <strain evidence="7 8">BLCC-F50</strain>
    </source>
</reference>
<evidence type="ECO:0000256" key="5">
    <source>
        <dbReference type="SAM" id="Phobius"/>
    </source>
</evidence>
<evidence type="ECO:0000256" key="2">
    <source>
        <dbReference type="ARBA" id="ARBA00022692"/>
    </source>
</evidence>
<dbReference type="Proteomes" id="UP001576784">
    <property type="component" value="Unassembled WGS sequence"/>
</dbReference>
<sequence length="2316" mass="247682">MTNSPNSNNENNETEQTRNRRVWLLWLSRAGLGFGVIALIGILAGAWWAWVFINRELAPLVEKNVSDLLQRPVNLGRVERFTLNSLRFGASSVPATATDTDRATAQAVDVNFNPLQLLFSRTLNLNITLVNPDVFIEQSPDGRWITTQIKQSEAKGAITTNVESIRVSNANVVLLPQAKATNPRIPVNINPISATVDFFDNGQRFGFNAEGRIGQTPNNQSSNNNQATFRTNGEFLVPSQQLNAQVQGQNIPVREIDRLIQLPNANLIAGQVSGNLNVRYTPQETPFVSGVASLQNVALTSPRLPAPIVNTNGVVNFTGRGLNLNNFSTSLGQIPVLLGGSADLDKGLNLDVTVPNVNVATLTQTFKVAPPVPVIGEIRLASKVTGTVESPTILGRVSTTKQAQVDKLNFRDISTNFAFAPQTGEIIISEIQIAPVAGGRITGKGNAKLSQPGGVALDLQAQNLPADAIAKIYNVNLPANITLGNVNAKTQISGPLNNISIATNFQAPQATYPLTGQATINNGIIRLTNAIAQVPGGNVQASATINNRDRSLEATVQTAQLPVNSILAIIPTENQTQTPQQSQTEIPQPIRQGTITGTVNLEGNLKSLQLENLTATAQGNLQVAGGNIRLTQGQLNQGNWRGLVNASGINLALFPQVPPQFRSNFNGEFRVAGNLNAPTTNIQATGQGNINVAGGNAQISQVALNNGNWSATVRTNNINLGQLAEVPRELQAPFNGQFRLSGNLNEPGTNNITVTGSGNIQVAGGNVNIRSLQLNQGNFLATVAASGVQLARLPQVPKELPIGAFTGLFQIAGNLNNLTTQTGESPLNQIQVSGQGNVQLAGGNVQLRQFQLNQGNFQTLVDANNVQVARFPQVPNNFQGTFNGQLLARGNLTNLTAENAQSPLNQIQAIARGTLQTPTGNLQLQQVELNQGNFQARVTANNLQLAQFDQVPKDFRGTFSGELQARGNLANLTAENAQSPLNQIQATARGTLQTPTGNLQLQQVELNQGNFQARVTANNLQLAQFDQVPKDFRGTFSGELQARGNLANLTAQNAQSVLNQIEANATGNLRIGAGTLQIEQLRLNQGNFLARVNTNNLQLATLPQVPKEFRGTFTGQLEAEGNLDSLTNLQPNQSPLAEIQANAQGVLRIPNAGTVELRQATLNQGNWQVALEVNRLQLARLPQVPPQFQGIFTGQLLASGNVASLTQKRQTPLTGIDAIGRGTLQIAGGTVQIREAQVTQGRWAAAVNLAQVQLNQFSNQFKGRVSGDLKVGGSLAALTQPKGSPLADIQAAGDLNFTQTPYLNRPLNVAFQWNGQQLEIQRATAPGLNASGVITASFDQKNTPQIGNINLNVQAEDFNLRTLPIALPQKVALSGLVDFNGQISGQLNALNVNGQVGLQNLVVGNFRFDPNLRGNITATAGRGVSLQLQGEQDKIAVELNENYRPESLLFRRGDILAQGRRQGDLFLLDLANVPVATVKNLAQNFVNLPPEIVAQQVSGQVSGNLAINFDTLSVEGRNVAIAKPRIGELQADSLTADFRYADGRLQILNSRLQQGESIYALSGTATQLLTQNPQLQGKVTIEKGKIQNVLAALDWLNLQGFGTRGGENVGRAANVPTTPVGIPNSSLRTQLERFSEITSLLQQERAENRRGFSIPDITQLQGNFSGTVDFAGTLPRDIQASFNLQGNDWKLGTYTAEQVVAQGTYNGGNLNVQALQIKSQDTRVAFQGTLGTEAQNGVLQIQNFPLEPLNNILQLPVYVTGNLDGTVNIAGNLNNPYASGQLNVKKGTFDGTAIQSAVANFTYEDARLNLDSQVLINPPQPIVIAGSVPFKLPFAQVQPASNQISLNVNVQNEGLALINLLTNQQVRWVNGTGQAQLTVGGTLERPVPKGFVNLQNATLGGQLLAEDLKNVNGQIQFEGDRIVVENLTGNFQQGQVIAQGTIPIFTPLDSQDPARQNPLTIALERARINLKGLYGGIVDGRVVIAGSAVNPILRGGVNLLDGQLSLPQTPATVATVSDTTATKQNLVIEFENFQIGLSDNVSITLQPILAFRGSGSLTLGGSLDSPRPEGAIKLQRGVVNLFAARFRLERGYDNIALFVPERGFNPFLDVRLFATVSEVTTFRLPASALSSEVSDNPATGFGSLQSVRVRANVRGWANQLGVNPDPNVASSQIIQLTSDPPRSESEIVALIGGSFINNLGQGGDGIAGLAGIASSVFLPGLEGFFGDLGEKLGLSEFRIFPTAVTSGRENASVLGVAAEFGVDITDNLSVSLLRILTAEQPTQFGLRYRFNPEFTLRGSTDFSGDTRAILEFQRRF</sequence>
<dbReference type="PANTHER" id="PTHR34457">
    <property type="entry name" value="EMBRYO DEFECTIVE 2410"/>
    <property type="match status" value="1"/>
</dbReference>
<keyword evidence="2 5" id="KW-0812">Transmembrane</keyword>
<accession>A0ABV4XWQ8</accession>
<evidence type="ECO:0000256" key="1">
    <source>
        <dbReference type="ARBA" id="ARBA00004167"/>
    </source>
</evidence>
<evidence type="ECO:0000259" key="6">
    <source>
        <dbReference type="Pfam" id="PF04357"/>
    </source>
</evidence>
<keyword evidence="4 5" id="KW-0472">Membrane</keyword>
<organism evidence="7 8">
    <name type="scientific">Floridaenema flaviceps BLCC-F50</name>
    <dbReference type="NCBI Taxonomy" id="3153642"/>
    <lineage>
        <taxon>Bacteria</taxon>
        <taxon>Bacillati</taxon>
        <taxon>Cyanobacteriota</taxon>
        <taxon>Cyanophyceae</taxon>
        <taxon>Oscillatoriophycideae</taxon>
        <taxon>Aerosakkonematales</taxon>
        <taxon>Aerosakkonemataceae</taxon>
        <taxon>Floridanema</taxon>
        <taxon>Floridanema flaviceps</taxon>
    </lineage>
</organism>
<keyword evidence="3 5" id="KW-1133">Transmembrane helix</keyword>
<evidence type="ECO:0000313" key="8">
    <source>
        <dbReference type="Proteomes" id="UP001576784"/>
    </source>
</evidence>
<feature type="domain" description="Translocation and assembly module TamB C-terminal" evidence="6">
    <location>
        <begin position="1925"/>
        <end position="2316"/>
    </location>
</feature>
<keyword evidence="8" id="KW-1185">Reference proteome</keyword>
<dbReference type="EMBL" id="JBHFNR010000182">
    <property type="protein sequence ID" value="MFB2896153.1"/>
    <property type="molecule type" value="Genomic_DNA"/>
</dbReference>